<evidence type="ECO:0000256" key="3">
    <source>
        <dbReference type="ARBA" id="ARBA00022692"/>
    </source>
</evidence>
<dbReference type="SUPFAM" id="SSF103473">
    <property type="entry name" value="MFS general substrate transporter"/>
    <property type="match status" value="1"/>
</dbReference>
<feature type="transmembrane region" description="Helical" evidence="6">
    <location>
        <begin position="321"/>
        <end position="345"/>
    </location>
</feature>
<comment type="subcellular location">
    <subcellularLocation>
        <location evidence="1">Cell membrane</location>
        <topology evidence="1">Multi-pass membrane protein</topology>
    </subcellularLocation>
</comment>
<feature type="transmembrane region" description="Helical" evidence="6">
    <location>
        <begin position="351"/>
        <end position="371"/>
    </location>
</feature>
<feature type="transmembrane region" description="Helical" evidence="6">
    <location>
        <begin position="154"/>
        <end position="175"/>
    </location>
</feature>
<feature type="transmembrane region" description="Helical" evidence="6">
    <location>
        <begin position="90"/>
        <end position="112"/>
    </location>
</feature>
<keyword evidence="9" id="KW-1185">Reference proteome</keyword>
<keyword evidence="3 6" id="KW-0812">Transmembrane</keyword>
<dbReference type="PANTHER" id="PTHR23531">
    <property type="entry name" value="QUINOLENE RESISTANCE PROTEIN NORA"/>
    <property type="match status" value="1"/>
</dbReference>
<dbReference type="InterPro" id="IPR052714">
    <property type="entry name" value="MFS_Exporter"/>
</dbReference>
<dbReference type="InterPro" id="IPR036259">
    <property type="entry name" value="MFS_trans_sf"/>
</dbReference>
<evidence type="ECO:0000256" key="5">
    <source>
        <dbReference type="ARBA" id="ARBA00023136"/>
    </source>
</evidence>
<evidence type="ECO:0000313" key="9">
    <source>
        <dbReference type="Proteomes" id="UP001148125"/>
    </source>
</evidence>
<feature type="transmembrane region" description="Helical" evidence="6">
    <location>
        <begin position="66"/>
        <end position="84"/>
    </location>
</feature>
<dbReference type="PROSITE" id="PS50850">
    <property type="entry name" value="MFS"/>
    <property type="match status" value="1"/>
</dbReference>
<keyword evidence="5 6" id="KW-0472">Membrane</keyword>
<feature type="domain" description="Major facilitator superfamily (MFS) profile" evidence="7">
    <location>
        <begin position="1"/>
        <end position="373"/>
    </location>
</feature>
<dbReference type="InterPro" id="IPR011701">
    <property type="entry name" value="MFS"/>
</dbReference>
<dbReference type="Pfam" id="PF07690">
    <property type="entry name" value="MFS_1"/>
    <property type="match status" value="1"/>
</dbReference>
<evidence type="ECO:0000259" key="7">
    <source>
        <dbReference type="PROSITE" id="PS50850"/>
    </source>
</evidence>
<feature type="transmembrane region" description="Helical" evidence="6">
    <location>
        <begin position="196"/>
        <end position="218"/>
    </location>
</feature>
<feature type="transmembrane region" description="Helical" evidence="6">
    <location>
        <begin position="262"/>
        <end position="281"/>
    </location>
</feature>
<dbReference type="InterPro" id="IPR020846">
    <property type="entry name" value="MFS_dom"/>
</dbReference>
<feature type="transmembrane region" description="Helical" evidence="6">
    <location>
        <begin position="287"/>
        <end position="309"/>
    </location>
</feature>
<evidence type="ECO:0000313" key="8">
    <source>
        <dbReference type="EMBL" id="MDE5414385.1"/>
    </source>
</evidence>
<gene>
    <name evidence="8" type="ORF">N7Z68_13475</name>
</gene>
<comment type="caution">
    <text evidence="8">The sequence shown here is derived from an EMBL/GenBank/DDBJ whole genome shotgun (WGS) entry which is preliminary data.</text>
</comment>
<feature type="transmembrane region" description="Helical" evidence="6">
    <location>
        <begin position="230"/>
        <end position="250"/>
    </location>
</feature>
<dbReference type="Gene3D" id="1.20.1250.20">
    <property type="entry name" value="MFS general substrate transporter like domains"/>
    <property type="match status" value="1"/>
</dbReference>
<dbReference type="PANTHER" id="PTHR23531:SF1">
    <property type="entry name" value="QUINOLENE RESISTANCE PROTEIN NORA"/>
    <property type="match status" value="1"/>
</dbReference>
<keyword evidence="2" id="KW-0813">Transport</keyword>
<sequence>MILIYIIIAVAFIDTFSQLPIIAPFAIELGANPLLVGIIIGMYSFSNMLGNLLSGVWIDRIGSKRILYVGMLTVGVIIFFYSMVSNAYELLVIRFFHGMAGGLIVPAAFTFLGSRGERAENGRTMAYSGAGVGIAAIAGPAIGAIVSGRFGYNLLFYFISSLMIVFGVLAAVFLREKSKLRTSAVKHNTLPKLKELVPAYLSIFLLMYTLGLLTYLLPLKVIDLNLFTELTGILLSVFGLVAILIFVFPTNRVFDQWNKPRLMKSGLIVISIALLYLAVAVTLSHMVISMVIYGIGFALIFPSASGTVIERTREKERGKAFGLFYAFFSLGVICGSFSAGVFSFIPAYQFVIGAMFVLFTLSTYTIVAMLWKR</sequence>
<feature type="transmembrane region" description="Helical" evidence="6">
    <location>
        <begin position="34"/>
        <end position="54"/>
    </location>
</feature>
<reference evidence="8" key="1">
    <citation type="submission" date="2024-05" db="EMBL/GenBank/DDBJ databases">
        <title>Alkalihalobacillus sp. strain MEB203 novel alkaliphilic bacterium from Lonar Lake, India.</title>
        <authorList>
            <person name="Joshi A."/>
            <person name="Thite S."/>
            <person name="Mengade P."/>
        </authorList>
    </citation>
    <scope>NUCLEOTIDE SEQUENCE</scope>
    <source>
        <strain evidence="8">MEB 203</strain>
    </source>
</reference>
<dbReference type="Proteomes" id="UP001148125">
    <property type="component" value="Unassembled WGS sequence"/>
</dbReference>
<keyword evidence="4 6" id="KW-1133">Transmembrane helix</keyword>
<dbReference type="CDD" id="cd17325">
    <property type="entry name" value="MFS_MdtG_SLC18_like"/>
    <property type="match status" value="1"/>
</dbReference>
<accession>A0ABT5VFZ8</accession>
<proteinExistence type="predicted"/>
<dbReference type="RefSeq" id="WP_275119003.1">
    <property type="nucleotide sequence ID" value="NZ_JAOTPO010000009.1"/>
</dbReference>
<dbReference type="EMBL" id="JAOTPO010000009">
    <property type="protein sequence ID" value="MDE5414385.1"/>
    <property type="molecule type" value="Genomic_DNA"/>
</dbReference>
<protein>
    <submittedName>
        <fullName evidence="8">MFS transporter</fullName>
    </submittedName>
</protein>
<evidence type="ECO:0000256" key="2">
    <source>
        <dbReference type="ARBA" id="ARBA00022448"/>
    </source>
</evidence>
<feature type="transmembrane region" description="Helical" evidence="6">
    <location>
        <begin position="124"/>
        <end position="148"/>
    </location>
</feature>
<name>A0ABT5VFZ8_9BACI</name>
<organism evidence="8 9">
    <name type="scientific">Alkalihalobacterium chitinilyticum</name>
    <dbReference type="NCBI Taxonomy" id="2980103"/>
    <lineage>
        <taxon>Bacteria</taxon>
        <taxon>Bacillati</taxon>
        <taxon>Bacillota</taxon>
        <taxon>Bacilli</taxon>
        <taxon>Bacillales</taxon>
        <taxon>Bacillaceae</taxon>
        <taxon>Alkalihalobacterium</taxon>
    </lineage>
</organism>
<dbReference type="InterPro" id="IPR001958">
    <property type="entry name" value="Tet-R_TetA/multi-R_MdtG-like"/>
</dbReference>
<evidence type="ECO:0000256" key="4">
    <source>
        <dbReference type="ARBA" id="ARBA00022989"/>
    </source>
</evidence>
<evidence type="ECO:0000256" key="1">
    <source>
        <dbReference type="ARBA" id="ARBA00004651"/>
    </source>
</evidence>
<dbReference type="PRINTS" id="PR01035">
    <property type="entry name" value="TCRTETA"/>
</dbReference>
<evidence type="ECO:0000256" key="6">
    <source>
        <dbReference type="SAM" id="Phobius"/>
    </source>
</evidence>